<protein>
    <recommendedName>
        <fullName evidence="6">DUF2207 domain-containing protein</fullName>
    </recommendedName>
</protein>
<dbReference type="RefSeq" id="WP_064395454.1">
    <property type="nucleotide sequence ID" value="NZ_LQIR01000012.1"/>
</dbReference>
<feature type="domain" description="DUF2207" evidence="2">
    <location>
        <begin position="41"/>
        <end position="238"/>
    </location>
</feature>
<feature type="domain" description="Predicted membrane protein YciQ-like C-terminal" evidence="3">
    <location>
        <begin position="298"/>
        <end position="524"/>
    </location>
</feature>
<keyword evidence="1" id="KW-0472">Membrane</keyword>
<dbReference type="AlphaFoldDB" id="A0A101A8J8"/>
<evidence type="ECO:0000259" key="2">
    <source>
        <dbReference type="Pfam" id="PF09972"/>
    </source>
</evidence>
<feature type="transmembrane region" description="Helical" evidence="1">
    <location>
        <begin position="263"/>
        <end position="284"/>
    </location>
</feature>
<sequence>MRRLFAWSITLLVLAFAVLWPVVFSGGGGSEAAPADDPVVITDYDVDLLVDEDGRLDAVETITADFPSGRHGIFRYWDVTNPNSPHVRQVPEIDSILLDGDPAPYELLWEDGERFLVAKIGDPDSYLSYGEHVYEIRYSIDGVLDPGTTGADRRFATSSGEPAATESVFFWNVIAPAWNNRIQRADISIGLPADVPRVQCSVGYGVGGQCLDLTTTGNRVEFSARNLPPRTPVTVRASVDVPTPPRTELPWTYEWDRVLGQSLAGALWVAALTVAAGLAGLLWYRTTVEPSPGFPLQYAPPEGLGPVQTEYIRTETVPKQALTATLFYLAERGLIELRQVSEKHWRIRGIAEHGAWVDVDPVSVTVGSVLKVLHPGGEFEAKKTVKSGQKLNKAKTDLAKAVQNWAFDNKLLVKRRNELWLRTANAIAFVLMLCAVFRWLFPTTMWALPFAAFFLLSIGSWAAGVGTRRTEAGRDLWSRAGGFHRMLTTDSAEARFDFGARKDLYSAYVPFAVAAGAAALWAKKYETTMGAAAPQPDWYNSTTHGGTGFVGGSGGANFDSFESALSSSIGAYTASQSSSGGGGSW</sequence>
<dbReference type="Pfam" id="PF09972">
    <property type="entry name" value="DUF2207"/>
    <property type="match status" value="1"/>
</dbReference>
<reference evidence="4 5" key="1">
    <citation type="submission" date="2016-01" db="EMBL/GenBank/DDBJ databases">
        <authorList>
            <consortium name="TB Trials Study Group"/>
            <person name="Sutton G."/>
            <person name="Brinkac L."/>
            <person name="Sanka R."/>
            <person name="Adams M."/>
            <person name="Lau E.L."/>
            <person name="Macaden R."/>
            <person name="Grewal H.M.S."/>
        </authorList>
    </citation>
    <scope>NUCLEOTIDE SEQUENCE [LARGE SCALE GENOMIC DNA]</scope>
    <source>
        <strain evidence="4 5">IS-1744</strain>
    </source>
</reference>
<dbReference type="EMBL" id="LQIR01000012">
    <property type="protein sequence ID" value="KUI17866.1"/>
    <property type="molecule type" value="Genomic_DNA"/>
</dbReference>
<dbReference type="InterPro" id="IPR018702">
    <property type="entry name" value="DUF2207"/>
</dbReference>
<feature type="transmembrane region" description="Helical" evidence="1">
    <location>
        <begin position="419"/>
        <end position="440"/>
    </location>
</feature>
<accession>A0A101A8J8</accession>
<keyword evidence="1" id="KW-0812">Transmembrane</keyword>
<keyword evidence="1" id="KW-1133">Transmembrane helix</keyword>
<gene>
    <name evidence="4" type="ORF">AU192_03185</name>
</gene>
<evidence type="ECO:0000256" key="1">
    <source>
        <dbReference type="SAM" id="Phobius"/>
    </source>
</evidence>
<dbReference type="Pfam" id="PF20990">
    <property type="entry name" value="DUF2207_C"/>
    <property type="match status" value="1"/>
</dbReference>
<evidence type="ECO:0008006" key="6">
    <source>
        <dbReference type="Google" id="ProtNLM"/>
    </source>
</evidence>
<comment type="caution">
    <text evidence="4">The sequence shown here is derived from an EMBL/GenBank/DDBJ whole genome shotgun (WGS) entry which is preliminary data.</text>
</comment>
<evidence type="ECO:0000313" key="5">
    <source>
        <dbReference type="Proteomes" id="UP000053707"/>
    </source>
</evidence>
<dbReference type="Proteomes" id="UP000053707">
    <property type="component" value="Unassembled WGS sequence"/>
</dbReference>
<feature type="transmembrane region" description="Helical" evidence="1">
    <location>
        <begin position="446"/>
        <end position="466"/>
    </location>
</feature>
<keyword evidence="5" id="KW-1185">Reference proteome</keyword>
<evidence type="ECO:0000259" key="3">
    <source>
        <dbReference type="Pfam" id="PF20990"/>
    </source>
</evidence>
<organism evidence="4 5">
    <name type="scientific">Mycobacterium lehmannii</name>
    <dbReference type="NCBI Taxonomy" id="2048550"/>
    <lineage>
        <taxon>Bacteria</taxon>
        <taxon>Bacillati</taxon>
        <taxon>Actinomycetota</taxon>
        <taxon>Actinomycetes</taxon>
        <taxon>Mycobacteriales</taxon>
        <taxon>Mycobacteriaceae</taxon>
        <taxon>Mycobacterium</taxon>
    </lineage>
</organism>
<evidence type="ECO:0000313" key="4">
    <source>
        <dbReference type="EMBL" id="KUI17866.1"/>
    </source>
</evidence>
<dbReference type="InterPro" id="IPR048389">
    <property type="entry name" value="YciQ-like_C"/>
</dbReference>
<proteinExistence type="predicted"/>
<name>A0A101A8J8_9MYCO</name>